<feature type="compositionally biased region" description="Low complexity" evidence="1">
    <location>
        <begin position="149"/>
        <end position="162"/>
    </location>
</feature>
<feature type="compositionally biased region" description="Basic and acidic residues" evidence="1">
    <location>
        <begin position="133"/>
        <end position="143"/>
    </location>
</feature>
<dbReference type="AlphaFoldDB" id="A0A0B6ZST3"/>
<feature type="region of interest" description="Disordered" evidence="1">
    <location>
        <begin position="132"/>
        <end position="162"/>
    </location>
</feature>
<name>A0A0B6ZST3_9EUPU</name>
<keyword evidence="2" id="KW-0812">Transmembrane</keyword>
<proteinExistence type="predicted"/>
<gene>
    <name evidence="3" type="primary">ORF75996</name>
</gene>
<evidence type="ECO:0000313" key="3">
    <source>
        <dbReference type="EMBL" id="CEK70881.1"/>
    </source>
</evidence>
<sequence>QTFHVYISKDNIFWNRHDVSMNKTSLIIKVLEVNTRYFISVVSSNEYRTVINPTICNNTLVTHTMKSVFGSNLHPSNNSGSQANQTVNPDNTEIHNNILYISFIICPVLLFILALLVLAMWIQRVRKRKQLRHREELSDKDESQPPPSSNHSSRQESSNCRS</sequence>
<organism evidence="3">
    <name type="scientific">Arion vulgaris</name>
    <dbReference type="NCBI Taxonomy" id="1028688"/>
    <lineage>
        <taxon>Eukaryota</taxon>
        <taxon>Metazoa</taxon>
        <taxon>Spiralia</taxon>
        <taxon>Lophotrochozoa</taxon>
        <taxon>Mollusca</taxon>
        <taxon>Gastropoda</taxon>
        <taxon>Heterobranchia</taxon>
        <taxon>Euthyneura</taxon>
        <taxon>Panpulmonata</taxon>
        <taxon>Eupulmonata</taxon>
        <taxon>Stylommatophora</taxon>
        <taxon>Helicina</taxon>
        <taxon>Arionoidea</taxon>
        <taxon>Arionidae</taxon>
        <taxon>Arion</taxon>
    </lineage>
</organism>
<protein>
    <submittedName>
        <fullName evidence="3">Uncharacterized protein</fullName>
    </submittedName>
</protein>
<evidence type="ECO:0000256" key="2">
    <source>
        <dbReference type="SAM" id="Phobius"/>
    </source>
</evidence>
<dbReference type="EMBL" id="HACG01024016">
    <property type="protein sequence ID" value="CEK70881.1"/>
    <property type="molecule type" value="Transcribed_RNA"/>
</dbReference>
<feature type="non-terminal residue" evidence="3">
    <location>
        <position position="1"/>
    </location>
</feature>
<accession>A0A0B6ZST3</accession>
<keyword evidence="2" id="KW-0472">Membrane</keyword>
<feature type="non-terminal residue" evidence="3">
    <location>
        <position position="162"/>
    </location>
</feature>
<evidence type="ECO:0000256" key="1">
    <source>
        <dbReference type="SAM" id="MobiDB-lite"/>
    </source>
</evidence>
<keyword evidence="2" id="KW-1133">Transmembrane helix</keyword>
<reference evidence="3" key="1">
    <citation type="submission" date="2014-12" db="EMBL/GenBank/DDBJ databases">
        <title>Insight into the proteome of Arion vulgaris.</title>
        <authorList>
            <person name="Aradska J."/>
            <person name="Bulat T."/>
            <person name="Smidak R."/>
            <person name="Sarate P."/>
            <person name="Gangsoo J."/>
            <person name="Sialana F."/>
            <person name="Bilban M."/>
            <person name="Lubec G."/>
        </authorList>
    </citation>
    <scope>NUCLEOTIDE SEQUENCE</scope>
    <source>
        <tissue evidence="3">Skin</tissue>
    </source>
</reference>
<feature type="transmembrane region" description="Helical" evidence="2">
    <location>
        <begin position="98"/>
        <end position="122"/>
    </location>
</feature>